<protein>
    <submittedName>
        <fullName evidence="2">Uncharacterized protein</fullName>
    </submittedName>
</protein>
<evidence type="ECO:0000256" key="1">
    <source>
        <dbReference type="SAM" id="Phobius"/>
    </source>
</evidence>
<evidence type="ECO:0000313" key="2">
    <source>
        <dbReference type="EMBL" id="RTG81086.1"/>
    </source>
</evidence>
<feature type="transmembrane region" description="Helical" evidence="1">
    <location>
        <begin position="84"/>
        <end position="107"/>
    </location>
</feature>
<sequence length="149" mass="16918">MINQQYIFCIILLIITLGLCITSLGTDYWICGHLFLSCQDMDYKVIILSMIGLLILGCFCILLIIILDIISLCSMKFSSHITYLILRFILLIVCAIALLISVLLYTIYIEHNWSYFCAVVGAVLITVVVILSFMSSPCFNTDQYTNKTY</sequence>
<organism evidence="2 3">
    <name type="scientific">Schistosoma bovis</name>
    <name type="common">Blood fluke</name>
    <dbReference type="NCBI Taxonomy" id="6184"/>
    <lineage>
        <taxon>Eukaryota</taxon>
        <taxon>Metazoa</taxon>
        <taxon>Spiralia</taxon>
        <taxon>Lophotrochozoa</taxon>
        <taxon>Platyhelminthes</taxon>
        <taxon>Trematoda</taxon>
        <taxon>Digenea</taxon>
        <taxon>Strigeidida</taxon>
        <taxon>Schistosomatoidea</taxon>
        <taxon>Schistosomatidae</taxon>
        <taxon>Schistosoma</taxon>
    </lineage>
</organism>
<reference evidence="2 3" key="1">
    <citation type="journal article" date="2019" name="PLoS Pathog.">
        <title>Genome sequence of the bovine parasite Schistosoma bovis Tanzania.</title>
        <authorList>
            <person name="Oey H."/>
            <person name="Zakrzewski M."/>
            <person name="Gobert G."/>
            <person name="Gravermann K."/>
            <person name="Stoye J."/>
            <person name="Jones M."/>
            <person name="Mcmanus D."/>
            <person name="Krause L."/>
        </authorList>
    </citation>
    <scope>NUCLEOTIDE SEQUENCE [LARGE SCALE GENOMIC DNA]</scope>
    <source>
        <strain evidence="2 3">TAN1997</strain>
    </source>
</reference>
<proteinExistence type="predicted"/>
<feature type="transmembrane region" description="Helical" evidence="1">
    <location>
        <begin position="113"/>
        <end position="134"/>
    </location>
</feature>
<dbReference type="AlphaFoldDB" id="A0A430Q0B4"/>
<keyword evidence="1" id="KW-1133">Transmembrane helix</keyword>
<feature type="transmembrane region" description="Helical" evidence="1">
    <location>
        <begin position="45"/>
        <end position="72"/>
    </location>
</feature>
<accession>A0A430Q0B4</accession>
<dbReference type="Proteomes" id="UP000290809">
    <property type="component" value="Unassembled WGS sequence"/>
</dbReference>
<evidence type="ECO:0000313" key="3">
    <source>
        <dbReference type="Proteomes" id="UP000290809"/>
    </source>
</evidence>
<gene>
    <name evidence="2" type="ORF">DC041_0011061</name>
</gene>
<keyword evidence="1" id="KW-0472">Membrane</keyword>
<name>A0A430Q0B4_SCHBO</name>
<keyword evidence="1" id="KW-0812">Transmembrane</keyword>
<keyword evidence="3" id="KW-1185">Reference proteome</keyword>
<comment type="caution">
    <text evidence="2">The sequence shown here is derived from an EMBL/GenBank/DDBJ whole genome shotgun (WGS) entry which is preliminary data.</text>
</comment>
<dbReference type="EMBL" id="QMKO01003620">
    <property type="protein sequence ID" value="RTG81086.1"/>
    <property type="molecule type" value="Genomic_DNA"/>
</dbReference>
<feature type="transmembrane region" description="Helical" evidence="1">
    <location>
        <begin position="7"/>
        <end position="25"/>
    </location>
</feature>